<dbReference type="AlphaFoldDB" id="W6K2N1"/>
<evidence type="ECO:0000259" key="1">
    <source>
        <dbReference type="Pfam" id="PF01636"/>
    </source>
</evidence>
<comment type="caution">
    <text evidence="2">The sequence shown here is derived from an EMBL/GenBank/DDBJ whole genome shotgun (WGS) entry which is preliminary data.</text>
</comment>
<feature type="domain" description="Aminoglycoside phosphotransferase" evidence="1">
    <location>
        <begin position="51"/>
        <end position="271"/>
    </location>
</feature>
<sequence length="331" mass="35563">MPRSWTGQEVAEVVAAHPEWLGAPLSAGEPHRVGRGESYEAWLPAPAGPLVRFARRPIGELPADPAEEVAGMRLAPQGVGPRPIGADVLWVDDEQYPVVAQEFVPGRVLAPIEWTGALRRVLAAQLATLHTVTYPRPGSVRGVSQALDPEPGRLDFAAEVDGIIDHWAPRLPGAPGEAWAALCGPMQRYAAEVAPEIAALQEFSLIHGDPVLTNIVVDGNRPVLIDWEWTQIGDPARDLGFIGGAVHAGDWYAALTDKQITDLLRAYVSAGGRGEVVALRRRRDAWLAAEGLAVLAYLWWVDADPAQAITPANRSAAADLQRTVAAYLAAW</sequence>
<dbReference type="RefSeq" id="WP_162213174.1">
    <property type="nucleotide sequence ID" value="NZ_HG764815.1"/>
</dbReference>
<proteinExistence type="predicted"/>
<keyword evidence="2" id="KW-0418">Kinase</keyword>
<dbReference type="EMBL" id="CAJA01000491">
    <property type="protein sequence ID" value="CCH75355.1"/>
    <property type="molecule type" value="Genomic_DNA"/>
</dbReference>
<reference evidence="2 3" key="1">
    <citation type="journal article" date="2013" name="ISME J.">
        <title>A metabolic model for members of the genus Tetrasphaera involved in enhanced biological phosphorus removal.</title>
        <authorList>
            <person name="Kristiansen R."/>
            <person name="Nguyen H.T.T."/>
            <person name="Saunders A.M."/>
            <person name="Nielsen J.L."/>
            <person name="Wimmer R."/>
            <person name="Le V.Q."/>
            <person name="McIlroy S.J."/>
            <person name="Petrovski S."/>
            <person name="Seviour R.J."/>
            <person name="Calteau A."/>
            <person name="Nielsen K.L."/>
            <person name="Nielsen P.H."/>
        </authorList>
    </citation>
    <scope>NUCLEOTIDE SEQUENCE [LARGE SCALE GENOMIC DNA]</scope>
    <source>
        <strain evidence="2 3">Ben110</strain>
    </source>
</reference>
<accession>W6K2N1</accession>
<dbReference type="Proteomes" id="UP000035763">
    <property type="component" value="Unassembled WGS sequence"/>
</dbReference>
<organism evidence="2 3">
    <name type="scientific">Nostocoides australiense Ben110</name>
    <dbReference type="NCBI Taxonomy" id="1193182"/>
    <lineage>
        <taxon>Bacteria</taxon>
        <taxon>Bacillati</taxon>
        <taxon>Actinomycetota</taxon>
        <taxon>Actinomycetes</taxon>
        <taxon>Micrococcales</taxon>
        <taxon>Intrasporangiaceae</taxon>
        <taxon>Nostocoides</taxon>
    </lineage>
</organism>
<keyword evidence="3" id="KW-1185">Reference proteome</keyword>
<name>W6K2N1_9MICO</name>
<dbReference type="STRING" id="1193182.BN11_650028"/>
<gene>
    <name evidence="2" type="ORF">BN11_650028</name>
</gene>
<dbReference type="InterPro" id="IPR011009">
    <property type="entry name" value="Kinase-like_dom_sf"/>
</dbReference>
<dbReference type="Pfam" id="PF01636">
    <property type="entry name" value="APH"/>
    <property type="match status" value="1"/>
</dbReference>
<evidence type="ECO:0000313" key="3">
    <source>
        <dbReference type="Proteomes" id="UP000035763"/>
    </source>
</evidence>
<dbReference type="Gene3D" id="3.90.1200.10">
    <property type="match status" value="1"/>
</dbReference>
<evidence type="ECO:0000313" key="2">
    <source>
        <dbReference type="EMBL" id="CCH75355.1"/>
    </source>
</evidence>
<dbReference type="InterPro" id="IPR002575">
    <property type="entry name" value="Aminoglycoside_PTrfase"/>
</dbReference>
<protein>
    <submittedName>
        <fullName evidence="2">Putative homoserine kinase type II (Protein kinase fold)</fullName>
    </submittedName>
</protein>
<dbReference type="SUPFAM" id="SSF56112">
    <property type="entry name" value="Protein kinase-like (PK-like)"/>
    <property type="match status" value="1"/>
</dbReference>
<dbReference type="GO" id="GO:0016301">
    <property type="term" value="F:kinase activity"/>
    <property type="evidence" value="ECO:0007669"/>
    <property type="project" value="UniProtKB-KW"/>
</dbReference>
<keyword evidence="2" id="KW-0808">Transferase</keyword>